<keyword evidence="3" id="KW-1185">Reference proteome</keyword>
<accession>A0A3S5FFK2</accession>
<dbReference type="AlphaFoldDB" id="A0A3S5FFK2"/>
<reference evidence="2" key="1">
    <citation type="submission" date="2018-11" db="EMBL/GenBank/DDBJ databases">
        <authorList>
            <consortium name="Pathogen Informatics"/>
        </authorList>
    </citation>
    <scope>NUCLEOTIDE SEQUENCE</scope>
</reference>
<proteinExistence type="predicted"/>
<protein>
    <submittedName>
        <fullName evidence="2">Uncharacterized protein</fullName>
    </submittedName>
</protein>
<feature type="region of interest" description="Disordered" evidence="1">
    <location>
        <begin position="68"/>
        <end position="106"/>
    </location>
</feature>
<evidence type="ECO:0000313" key="2">
    <source>
        <dbReference type="EMBL" id="VEL32338.1"/>
    </source>
</evidence>
<dbReference type="Proteomes" id="UP000784294">
    <property type="component" value="Unassembled WGS sequence"/>
</dbReference>
<gene>
    <name evidence="2" type="ORF">PXEA_LOCUS25778</name>
</gene>
<name>A0A3S5FFK2_9PLAT</name>
<comment type="caution">
    <text evidence="2">The sequence shown here is derived from an EMBL/GenBank/DDBJ whole genome shotgun (WGS) entry which is preliminary data.</text>
</comment>
<sequence length="106" mass="11678">MPTKRADLEVSSRSCHDLALGGVNTHFGQSWRQTFSATKSHRAATNFIRDQHAHSESVLTRVLVEGVESSSSPIGRLRLRYADPSGLKRSGRTRGANRQSTLSRTS</sequence>
<dbReference type="EMBL" id="CAAALY010133167">
    <property type="protein sequence ID" value="VEL32338.1"/>
    <property type="molecule type" value="Genomic_DNA"/>
</dbReference>
<organism evidence="2 3">
    <name type="scientific">Protopolystoma xenopodis</name>
    <dbReference type="NCBI Taxonomy" id="117903"/>
    <lineage>
        <taxon>Eukaryota</taxon>
        <taxon>Metazoa</taxon>
        <taxon>Spiralia</taxon>
        <taxon>Lophotrochozoa</taxon>
        <taxon>Platyhelminthes</taxon>
        <taxon>Monogenea</taxon>
        <taxon>Polyopisthocotylea</taxon>
        <taxon>Polystomatidea</taxon>
        <taxon>Polystomatidae</taxon>
        <taxon>Protopolystoma</taxon>
    </lineage>
</organism>
<evidence type="ECO:0000313" key="3">
    <source>
        <dbReference type="Proteomes" id="UP000784294"/>
    </source>
</evidence>
<evidence type="ECO:0000256" key="1">
    <source>
        <dbReference type="SAM" id="MobiDB-lite"/>
    </source>
</evidence>
<feature type="non-terminal residue" evidence="2">
    <location>
        <position position="1"/>
    </location>
</feature>
<feature type="compositionally biased region" description="Polar residues" evidence="1">
    <location>
        <begin position="96"/>
        <end position="106"/>
    </location>
</feature>